<dbReference type="AlphaFoldDB" id="R4KBV9"/>
<dbReference type="Pfam" id="PF00441">
    <property type="entry name" value="Acyl-CoA_dh_1"/>
    <property type="match status" value="1"/>
</dbReference>
<dbReference type="InterPro" id="IPR013786">
    <property type="entry name" value="AcylCoA_DH/ox_N"/>
</dbReference>
<evidence type="ECO:0000259" key="10">
    <source>
        <dbReference type="Pfam" id="PF02770"/>
    </source>
</evidence>
<evidence type="ECO:0000256" key="4">
    <source>
        <dbReference type="ARBA" id="ARBA00022456"/>
    </source>
</evidence>
<dbReference type="EMBL" id="CP003273">
    <property type="protein sequence ID" value="AGL00034.1"/>
    <property type="molecule type" value="Genomic_DNA"/>
</dbReference>
<name>R4KBV9_9FIRM</name>
<feature type="domain" description="Acyl-CoA dehydrogenase/oxidase C-terminal" evidence="9">
    <location>
        <begin position="229"/>
        <end position="374"/>
    </location>
</feature>
<keyword evidence="7 8" id="KW-0560">Oxidoreductase</keyword>
<evidence type="ECO:0000256" key="7">
    <source>
        <dbReference type="ARBA" id="ARBA00023002"/>
    </source>
</evidence>
<dbReference type="FunFam" id="1.10.540.10:FF:000002">
    <property type="entry name" value="Acyl-CoA dehydrogenase FadE19"/>
    <property type="match status" value="1"/>
</dbReference>
<dbReference type="InterPro" id="IPR006089">
    <property type="entry name" value="Acyl-CoA_DH_CS"/>
</dbReference>
<dbReference type="InterPro" id="IPR036250">
    <property type="entry name" value="AcylCo_DH-like_C"/>
</dbReference>
<dbReference type="InterPro" id="IPR009075">
    <property type="entry name" value="AcylCo_DH/oxidase_C"/>
</dbReference>
<dbReference type="Proteomes" id="UP000013520">
    <property type="component" value="Chromosome"/>
</dbReference>
<gene>
    <name evidence="12" type="ORF">Desgi_0460</name>
</gene>
<feature type="domain" description="Acyl-CoA oxidase/dehydrogenase middle" evidence="10">
    <location>
        <begin position="122"/>
        <end position="217"/>
    </location>
</feature>
<dbReference type="FunFam" id="1.20.140.10:FF:000001">
    <property type="entry name" value="Acyl-CoA dehydrogenase"/>
    <property type="match status" value="1"/>
</dbReference>
<keyword evidence="6 8" id="KW-0274">FAD</keyword>
<dbReference type="GO" id="GO:0050660">
    <property type="term" value="F:flavin adenine dinucleotide binding"/>
    <property type="evidence" value="ECO:0007669"/>
    <property type="project" value="InterPro"/>
</dbReference>
<dbReference type="KEGG" id="dgi:Desgi_0460"/>
<keyword evidence="13" id="KW-1185">Reference proteome</keyword>
<dbReference type="InterPro" id="IPR009100">
    <property type="entry name" value="AcylCoA_DH/oxidase_NM_dom_sf"/>
</dbReference>
<comment type="similarity">
    <text evidence="3 8">Belongs to the acyl-CoA dehydrogenase family.</text>
</comment>
<feature type="domain" description="Acyl-CoA dehydrogenase/oxidase N-terminal" evidence="11">
    <location>
        <begin position="6"/>
        <end position="118"/>
    </location>
</feature>
<dbReference type="SUPFAM" id="SSF56645">
    <property type="entry name" value="Acyl-CoA dehydrogenase NM domain-like"/>
    <property type="match status" value="1"/>
</dbReference>
<dbReference type="Gene3D" id="1.20.140.10">
    <property type="entry name" value="Butyryl-CoA Dehydrogenase, subunit A, domain 3"/>
    <property type="match status" value="1"/>
</dbReference>
<evidence type="ECO:0000313" key="12">
    <source>
        <dbReference type="EMBL" id="AGL00034.1"/>
    </source>
</evidence>
<evidence type="ECO:0000256" key="3">
    <source>
        <dbReference type="ARBA" id="ARBA00009347"/>
    </source>
</evidence>
<evidence type="ECO:0000256" key="5">
    <source>
        <dbReference type="ARBA" id="ARBA00022630"/>
    </source>
</evidence>
<dbReference type="PROSITE" id="PS00072">
    <property type="entry name" value="ACYL_COA_DH_1"/>
    <property type="match status" value="1"/>
</dbReference>
<comment type="cofactor">
    <cofactor evidence="1 8">
        <name>FAD</name>
        <dbReference type="ChEBI" id="CHEBI:57692"/>
    </cofactor>
</comment>
<dbReference type="InterPro" id="IPR006091">
    <property type="entry name" value="Acyl-CoA_Oxase/DH_mid-dom"/>
</dbReference>
<dbReference type="InterPro" id="IPR046373">
    <property type="entry name" value="Acyl-CoA_Oxase/DH_mid-dom_sf"/>
</dbReference>
<evidence type="ECO:0000256" key="1">
    <source>
        <dbReference type="ARBA" id="ARBA00001974"/>
    </source>
</evidence>
<protein>
    <submittedName>
        <fullName evidence="12">Acyl-CoA dehydrogenase</fullName>
    </submittedName>
</protein>
<dbReference type="PROSITE" id="PS00073">
    <property type="entry name" value="ACYL_COA_DH_2"/>
    <property type="match status" value="1"/>
</dbReference>
<dbReference type="Gene3D" id="1.10.540.10">
    <property type="entry name" value="Acyl-CoA dehydrogenase/oxidase, N-terminal domain"/>
    <property type="match status" value="1"/>
</dbReference>
<evidence type="ECO:0000256" key="6">
    <source>
        <dbReference type="ARBA" id="ARBA00022827"/>
    </source>
</evidence>
<dbReference type="eggNOG" id="COG1960">
    <property type="taxonomic scope" value="Bacteria"/>
</dbReference>
<organism evidence="12 13">
    <name type="scientific">Desulfoscipio gibsoniae DSM 7213</name>
    <dbReference type="NCBI Taxonomy" id="767817"/>
    <lineage>
        <taxon>Bacteria</taxon>
        <taxon>Bacillati</taxon>
        <taxon>Bacillota</taxon>
        <taxon>Clostridia</taxon>
        <taxon>Eubacteriales</taxon>
        <taxon>Desulfallaceae</taxon>
        <taxon>Desulfoscipio</taxon>
    </lineage>
</organism>
<sequence length="379" mass="41611">MDFSLSEEHKLLRQTISRFVKKNIIPLAEEIDAGEEIPSHLLQDIAKQGYFGIRYPEAYGGAGSDMISYIIMVEEMAYGSMSVAAAVSVHTSAGTMPIYRFGSEEQKQKYLVPAIKGEKIGCFALTEPNAGSDVAAIQTTARKVRDGYLLNGSKTFITNALRANYAIVAAKTDFAKGRKGISLFIVDKETPGFQVLRKLSKMSIRGSDTGELIFEECFVPSGALLGEEGKGFDYLKESLVDGRIMTAANCLGVCRAAFDAGLTYARQREQFGQQIGKFQAVNFKLADMAVDLEAARLLVYYSAWLSDVNKERAKEASIAKLFASEAANRIATKAVEIHGGYGIMMEYPVQRLYRDARFLTIGEGTSDIQRLVIGNLLVF</sequence>
<dbReference type="InterPro" id="IPR037069">
    <property type="entry name" value="AcylCoA_DH/ox_N_sf"/>
</dbReference>
<dbReference type="HOGENOM" id="CLU_018204_0_2_9"/>
<comment type="pathway">
    <text evidence="2">Amino-acid degradation; L-valine degradation.</text>
</comment>
<dbReference type="STRING" id="767817.Desgi_0460"/>
<dbReference type="Pfam" id="PF02770">
    <property type="entry name" value="Acyl-CoA_dh_M"/>
    <property type="match status" value="1"/>
</dbReference>
<dbReference type="RefSeq" id="WP_006523512.1">
    <property type="nucleotide sequence ID" value="NC_021184.1"/>
</dbReference>
<keyword evidence="5 8" id="KW-0285">Flavoprotein</keyword>
<proteinExistence type="inferred from homology"/>
<dbReference type="PANTHER" id="PTHR43884">
    <property type="entry name" value="ACYL-COA DEHYDROGENASE"/>
    <property type="match status" value="1"/>
</dbReference>
<keyword evidence="4" id="KW-0101">Branched-chain amino acid catabolism</keyword>
<dbReference type="GO" id="GO:0003995">
    <property type="term" value="F:acyl-CoA dehydrogenase activity"/>
    <property type="evidence" value="ECO:0007669"/>
    <property type="project" value="InterPro"/>
</dbReference>
<evidence type="ECO:0000256" key="8">
    <source>
        <dbReference type="RuleBase" id="RU362125"/>
    </source>
</evidence>
<dbReference type="FunFam" id="2.40.110.10:FF:000001">
    <property type="entry name" value="Acyl-CoA dehydrogenase, mitochondrial"/>
    <property type="match status" value="1"/>
</dbReference>
<dbReference type="OrthoDB" id="9802447at2"/>
<dbReference type="PIRSF" id="PIRSF016578">
    <property type="entry name" value="HsaA"/>
    <property type="match status" value="1"/>
</dbReference>
<evidence type="ECO:0000256" key="2">
    <source>
        <dbReference type="ARBA" id="ARBA00005109"/>
    </source>
</evidence>
<evidence type="ECO:0000259" key="11">
    <source>
        <dbReference type="Pfam" id="PF02771"/>
    </source>
</evidence>
<dbReference type="Gene3D" id="2.40.110.10">
    <property type="entry name" value="Butyryl-CoA Dehydrogenase, subunit A, domain 2"/>
    <property type="match status" value="1"/>
</dbReference>
<evidence type="ECO:0000259" key="9">
    <source>
        <dbReference type="Pfam" id="PF00441"/>
    </source>
</evidence>
<dbReference type="SUPFAM" id="SSF47203">
    <property type="entry name" value="Acyl-CoA dehydrogenase C-terminal domain-like"/>
    <property type="match status" value="1"/>
</dbReference>
<dbReference type="GO" id="GO:0009083">
    <property type="term" value="P:branched-chain amino acid catabolic process"/>
    <property type="evidence" value="ECO:0007669"/>
    <property type="project" value="UniProtKB-KW"/>
</dbReference>
<dbReference type="Pfam" id="PF02771">
    <property type="entry name" value="Acyl-CoA_dh_N"/>
    <property type="match status" value="1"/>
</dbReference>
<dbReference type="PANTHER" id="PTHR43884:SF12">
    <property type="entry name" value="ISOVALERYL-COA DEHYDROGENASE, MITOCHONDRIAL-RELATED"/>
    <property type="match status" value="1"/>
</dbReference>
<accession>R4KBV9</accession>
<reference evidence="12 13" key="1">
    <citation type="submission" date="2012-01" db="EMBL/GenBank/DDBJ databases">
        <title>Complete sequence of Desulfotomaculum gibsoniae DSM 7213.</title>
        <authorList>
            <consortium name="US DOE Joint Genome Institute"/>
            <person name="Lucas S."/>
            <person name="Han J."/>
            <person name="Lapidus A."/>
            <person name="Cheng J.-F."/>
            <person name="Goodwin L."/>
            <person name="Pitluck S."/>
            <person name="Peters L."/>
            <person name="Ovchinnikova G."/>
            <person name="Teshima H."/>
            <person name="Detter J.C."/>
            <person name="Han C."/>
            <person name="Tapia R."/>
            <person name="Land M."/>
            <person name="Hauser L."/>
            <person name="Kyrpides N."/>
            <person name="Ivanova N."/>
            <person name="Pagani I."/>
            <person name="Parshina S."/>
            <person name="Plugge C."/>
            <person name="Muyzer G."/>
            <person name="Kuever J."/>
            <person name="Ivanova A."/>
            <person name="Nazina T."/>
            <person name="Klenk H.-P."/>
            <person name="Brambilla E."/>
            <person name="Spring S."/>
            <person name="Stams A.F."/>
            <person name="Woyke T."/>
        </authorList>
    </citation>
    <scope>NUCLEOTIDE SEQUENCE [LARGE SCALE GENOMIC DNA]</scope>
    <source>
        <strain evidence="12 13">DSM 7213</strain>
    </source>
</reference>
<evidence type="ECO:0000313" key="13">
    <source>
        <dbReference type="Proteomes" id="UP000013520"/>
    </source>
</evidence>